<dbReference type="PANTHER" id="PTHR16128">
    <property type="entry name" value="FAD/NAD(P)-BINDING OXIDOREDUCTASE FAMILY PROTEIN"/>
    <property type="match status" value="1"/>
</dbReference>
<dbReference type="Proteomes" id="UP000236630">
    <property type="component" value="Unassembled WGS sequence"/>
</dbReference>
<dbReference type="Gene3D" id="3.90.660.10">
    <property type="match status" value="1"/>
</dbReference>
<name>A0A2H5PUL0_CITUN</name>
<evidence type="ECO:0000313" key="2">
    <source>
        <dbReference type="EMBL" id="GAY56031.1"/>
    </source>
</evidence>
<reference evidence="2 3" key="1">
    <citation type="journal article" date="2017" name="Front. Genet.">
        <title>Draft sequencing of the heterozygous diploid genome of Satsuma (Citrus unshiu Marc.) using a hybrid assembly approach.</title>
        <authorList>
            <person name="Shimizu T."/>
            <person name="Tanizawa Y."/>
            <person name="Mochizuki T."/>
            <person name="Nagasaki H."/>
            <person name="Yoshioka T."/>
            <person name="Toyoda A."/>
            <person name="Fujiyama A."/>
            <person name="Kaminuma E."/>
            <person name="Nakamura Y."/>
        </authorList>
    </citation>
    <scope>NUCLEOTIDE SEQUENCE [LARGE SCALE GENOMIC DNA]</scope>
    <source>
        <strain evidence="3">cv. Miyagawa wase</strain>
    </source>
</reference>
<sequence>MLKNPLQETTEDHRMATREGQLSRKHSLKSKSCSLHPSPVTRVWGLLVEAWPCALSLDKRGVKSSVFDTGNHGLGGRMGTRMIGPQPLIFDHAAQFSTVNDSRFCELVDGWLERGLVRPWEGAIGELEVGGQFTPFPSSPPKYIGVNRMRPLADSLLAQTSMVSVVRPCWISNLEPFNGMWHLSKNEKPRGQFDVVIFAHNAPSCNDSKMCKSVTWFIWLTQIARQMKSDAPQCWTFFSTAAYGKRNKVPQENIPTATAEKVKTGMLEGVEAALGLPKSSLQKPVYTQVQLWQDSTFTDMTL</sequence>
<evidence type="ECO:0000313" key="3">
    <source>
        <dbReference type="Proteomes" id="UP000236630"/>
    </source>
</evidence>
<comment type="caution">
    <text evidence="2">The sequence shown here is derived from an EMBL/GenBank/DDBJ whole genome shotgun (WGS) entry which is preliminary data.</text>
</comment>
<evidence type="ECO:0000256" key="1">
    <source>
        <dbReference type="SAM" id="MobiDB-lite"/>
    </source>
</evidence>
<evidence type="ECO:0008006" key="4">
    <source>
        <dbReference type="Google" id="ProtNLM"/>
    </source>
</evidence>
<keyword evidence="3" id="KW-1185">Reference proteome</keyword>
<proteinExistence type="predicted"/>
<dbReference type="EMBL" id="BDQV01000129">
    <property type="protein sequence ID" value="GAY56031.1"/>
    <property type="molecule type" value="Genomic_DNA"/>
</dbReference>
<organism evidence="2 3">
    <name type="scientific">Citrus unshiu</name>
    <name type="common">Satsuma mandarin</name>
    <name type="synonym">Citrus nobilis var. unshiu</name>
    <dbReference type="NCBI Taxonomy" id="55188"/>
    <lineage>
        <taxon>Eukaryota</taxon>
        <taxon>Viridiplantae</taxon>
        <taxon>Streptophyta</taxon>
        <taxon>Embryophyta</taxon>
        <taxon>Tracheophyta</taxon>
        <taxon>Spermatophyta</taxon>
        <taxon>Magnoliopsida</taxon>
        <taxon>eudicotyledons</taxon>
        <taxon>Gunneridae</taxon>
        <taxon>Pentapetalae</taxon>
        <taxon>rosids</taxon>
        <taxon>malvids</taxon>
        <taxon>Sapindales</taxon>
        <taxon>Rutaceae</taxon>
        <taxon>Aurantioideae</taxon>
        <taxon>Citrus</taxon>
    </lineage>
</organism>
<feature type="region of interest" description="Disordered" evidence="1">
    <location>
        <begin position="1"/>
        <end position="28"/>
    </location>
</feature>
<dbReference type="AlphaFoldDB" id="A0A2H5PUL0"/>
<gene>
    <name evidence="2" type="ORF">CUMW_168690</name>
</gene>
<protein>
    <recommendedName>
        <fullName evidence="4">Amine oxidase domain-containing protein</fullName>
    </recommendedName>
</protein>
<dbReference type="PANTHER" id="PTHR16128:SF8">
    <property type="entry name" value="EXPRESSED PROTEIN"/>
    <property type="match status" value="1"/>
</dbReference>
<accession>A0A2H5PUL0</accession>